<protein>
    <submittedName>
        <fullName evidence="1 3">Uncharacterized protein</fullName>
    </submittedName>
</protein>
<keyword evidence="2" id="KW-1185">Reference proteome</keyword>
<sequence length="166" mass="18971">MKTFKDVKTGLAAIHQGMDELMGYNSSSATQPAVHEPIVHHEVTLQDIDQSCLPYEKLLSNLDLFPLDYRQLRGNLIQAFCMLRGQDCCLASGDFFELATTNTLRGHPIKLRVTGARLDKRIFSFSNRVIKAWNALPANIIMSSSVDTFKRKFDQYNHKYHHDIRT</sequence>
<dbReference type="WBParaSite" id="SSLN_0001421101-mRNA-1">
    <property type="protein sequence ID" value="SSLN_0001421101-mRNA-1"/>
    <property type="gene ID" value="SSLN_0001421101"/>
</dbReference>
<organism evidence="3">
    <name type="scientific">Schistocephalus solidus</name>
    <name type="common">Tapeworm</name>
    <dbReference type="NCBI Taxonomy" id="70667"/>
    <lineage>
        <taxon>Eukaryota</taxon>
        <taxon>Metazoa</taxon>
        <taxon>Spiralia</taxon>
        <taxon>Lophotrochozoa</taxon>
        <taxon>Platyhelminthes</taxon>
        <taxon>Cestoda</taxon>
        <taxon>Eucestoda</taxon>
        <taxon>Diphyllobothriidea</taxon>
        <taxon>Diphyllobothriidae</taxon>
        <taxon>Schistocephalus</taxon>
    </lineage>
</organism>
<evidence type="ECO:0000313" key="1">
    <source>
        <dbReference type="EMBL" id="VDM00082.1"/>
    </source>
</evidence>
<dbReference type="OrthoDB" id="9299540at2759"/>
<evidence type="ECO:0000313" key="3">
    <source>
        <dbReference type="WBParaSite" id="SSLN_0001421101-mRNA-1"/>
    </source>
</evidence>
<dbReference type="AlphaFoldDB" id="A0A183TB48"/>
<proteinExistence type="predicted"/>
<evidence type="ECO:0000313" key="2">
    <source>
        <dbReference type="Proteomes" id="UP000275846"/>
    </source>
</evidence>
<gene>
    <name evidence="1" type="ORF">SSLN_LOCUS13696</name>
</gene>
<accession>A0A183TB48</accession>
<reference evidence="3" key="1">
    <citation type="submission" date="2016-06" db="UniProtKB">
        <authorList>
            <consortium name="WormBaseParasite"/>
        </authorList>
    </citation>
    <scope>IDENTIFICATION</scope>
</reference>
<name>A0A183TB48_SCHSO</name>
<dbReference type="EMBL" id="UYSU01038293">
    <property type="protein sequence ID" value="VDM00082.1"/>
    <property type="molecule type" value="Genomic_DNA"/>
</dbReference>
<reference evidence="1 2" key="2">
    <citation type="submission" date="2018-11" db="EMBL/GenBank/DDBJ databases">
        <authorList>
            <consortium name="Pathogen Informatics"/>
        </authorList>
    </citation>
    <scope>NUCLEOTIDE SEQUENCE [LARGE SCALE GENOMIC DNA]</scope>
    <source>
        <strain evidence="1 2">NST_G2</strain>
    </source>
</reference>
<dbReference type="Proteomes" id="UP000275846">
    <property type="component" value="Unassembled WGS sequence"/>
</dbReference>
<dbReference type="STRING" id="70667.A0A183TB48"/>